<reference evidence="7 8" key="1">
    <citation type="journal article" date="2017" name="Int. J. Syst. Evol. Microbiol.">
        <title>Desulfovibrio senegalensis sp. nov., a mesophilic sulfate reducer isolated from marine sediment.</title>
        <authorList>
            <person name="Thioye A."/>
            <person name="Gam Z.B.A."/>
            <person name="Mbengue M."/>
            <person name="Cayol J.L."/>
            <person name="Joseph-Bartoli M."/>
            <person name="Toure-Kane C."/>
            <person name="Labat M."/>
        </authorList>
    </citation>
    <scope>NUCLEOTIDE SEQUENCE [LARGE SCALE GENOMIC DNA]</scope>
    <source>
        <strain evidence="7 8">DSM 101509</strain>
    </source>
</reference>
<dbReference type="PANTHER" id="PTHR34294">
    <property type="entry name" value="TRANSCRIPTIONAL REGULATOR-RELATED"/>
    <property type="match status" value="1"/>
</dbReference>
<dbReference type="Pfam" id="PF12802">
    <property type="entry name" value="MarR_2"/>
    <property type="match status" value="1"/>
</dbReference>
<dbReference type="PANTHER" id="PTHR34294:SF1">
    <property type="entry name" value="TRANSCRIPTIONAL REGULATOR LSRR"/>
    <property type="match status" value="1"/>
</dbReference>
<dbReference type="GO" id="GO:0030246">
    <property type="term" value="F:carbohydrate binding"/>
    <property type="evidence" value="ECO:0007669"/>
    <property type="project" value="InterPro"/>
</dbReference>
<dbReference type="RefSeq" id="WP_151149025.1">
    <property type="nucleotide sequence ID" value="NZ_WAIE01000001.1"/>
</dbReference>
<feature type="domain" description="Sugar-binding" evidence="5">
    <location>
        <begin position="58"/>
        <end position="312"/>
    </location>
</feature>
<comment type="caution">
    <text evidence="7">The sequence shown here is derived from an EMBL/GenBank/DDBJ whole genome shotgun (WGS) entry which is preliminary data.</text>
</comment>
<evidence type="ECO:0000256" key="3">
    <source>
        <dbReference type="ARBA" id="ARBA00023125"/>
    </source>
</evidence>
<sequence length="319" mass="34540">MSELHGEGLYARVAWAYYNEEMTQAEIAERMGMTRARVNRILQECRDTGLVQIIINSEITGCAGAEHDLERAFGLTKAVVVPTPTRERHLYTAIGRAAGTYLSARIRDGQTLGLGWGTTLRASGRSLIQRNPGGIRIVSLFGGLPSSSTTTPYDVASVFSRRLNAEECYYIAAPMYAPSEQMRETLMTQKMFATIFEMGSEVDMALVGAGDLTNRSTNVNLGAITEDERVSLCEAGAVGEVFGVLLDRHGNRVEHTLNRRFMGPAFDRLPDAAVKILAAGGLHKVPVLRAALAGGYVDVLVTDELTAESLLALAGEETP</sequence>
<evidence type="ECO:0000259" key="6">
    <source>
        <dbReference type="Pfam" id="PF12802"/>
    </source>
</evidence>
<dbReference type="Proteomes" id="UP000438699">
    <property type="component" value="Unassembled WGS sequence"/>
</dbReference>
<dbReference type="Gene3D" id="3.40.50.1360">
    <property type="match status" value="1"/>
</dbReference>
<evidence type="ECO:0000256" key="4">
    <source>
        <dbReference type="ARBA" id="ARBA00023163"/>
    </source>
</evidence>
<dbReference type="SUPFAM" id="SSF100950">
    <property type="entry name" value="NagB/RpiA/CoA transferase-like"/>
    <property type="match status" value="1"/>
</dbReference>
<evidence type="ECO:0000313" key="8">
    <source>
        <dbReference type="Proteomes" id="UP000438699"/>
    </source>
</evidence>
<organism evidence="7 8">
    <name type="scientific">Pseudodesulfovibrio senegalensis</name>
    <dbReference type="NCBI Taxonomy" id="1721087"/>
    <lineage>
        <taxon>Bacteria</taxon>
        <taxon>Pseudomonadati</taxon>
        <taxon>Thermodesulfobacteriota</taxon>
        <taxon>Desulfovibrionia</taxon>
        <taxon>Desulfovibrionales</taxon>
        <taxon>Desulfovibrionaceae</taxon>
    </lineage>
</organism>
<dbReference type="InterPro" id="IPR036388">
    <property type="entry name" value="WH-like_DNA-bd_sf"/>
</dbReference>
<dbReference type="GO" id="GO:0003677">
    <property type="term" value="F:DNA binding"/>
    <property type="evidence" value="ECO:0007669"/>
    <property type="project" value="UniProtKB-KW"/>
</dbReference>
<dbReference type="AlphaFoldDB" id="A0A6N6N5S1"/>
<keyword evidence="2" id="KW-0805">Transcription regulation</keyword>
<keyword evidence="3" id="KW-0238">DNA-binding</keyword>
<dbReference type="InterPro" id="IPR000835">
    <property type="entry name" value="HTH_MarR-typ"/>
</dbReference>
<name>A0A6N6N5S1_9BACT</name>
<dbReference type="InterPro" id="IPR037171">
    <property type="entry name" value="NagB/RpiA_transferase-like"/>
</dbReference>
<dbReference type="OrthoDB" id="9808171at2"/>
<keyword evidence="8" id="KW-1185">Reference proteome</keyword>
<evidence type="ECO:0000256" key="2">
    <source>
        <dbReference type="ARBA" id="ARBA00023015"/>
    </source>
</evidence>
<dbReference type="Pfam" id="PF04198">
    <property type="entry name" value="Sugar-bind"/>
    <property type="match status" value="1"/>
</dbReference>
<dbReference type="GO" id="GO:0003700">
    <property type="term" value="F:DNA-binding transcription factor activity"/>
    <property type="evidence" value="ECO:0007669"/>
    <property type="project" value="InterPro"/>
</dbReference>
<dbReference type="InterPro" id="IPR007324">
    <property type="entry name" value="Sugar-bd_dom_put"/>
</dbReference>
<comment type="similarity">
    <text evidence="1">Belongs to the SorC transcriptional regulatory family.</text>
</comment>
<dbReference type="Gene3D" id="1.10.10.10">
    <property type="entry name" value="Winged helix-like DNA-binding domain superfamily/Winged helix DNA-binding domain"/>
    <property type="match status" value="1"/>
</dbReference>
<gene>
    <name evidence="7" type="ORF">F8A88_00735</name>
</gene>
<feature type="domain" description="HTH marR-type" evidence="6">
    <location>
        <begin position="18"/>
        <end position="52"/>
    </location>
</feature>
<evidence type="ECO:0000259" key="5">
    <source>
        <dbReference type="Pfam" id="PF04198"/>
    </source>
</evidence>
<proteinExistence type="inferred from homology"/>
<dbReference type="InterPro" id="IPR051054">
    <property type="entry name" value="SorC_transcr_regulators"/>
</dbReference>
<keyword evidence="4" id="KW-0804">Transcription</keyword>
<protein>
    <submittedName>
        <fullName evidence="7">Sugar-binding transcriptional regulator</fullName>
    </submittedName>
</protein>
<accession>A0A6N6N5S1</accession>
<evidence type="ECO:0000256" key="1">
    <source>
        <dbReference type="ARBA" id="ARBA00010466"/>
    </source>
</evidence>
<evidence type="ECO:0000313" key="7">
    <source>
        <dbReference type="EMBL" id="KAB1442835.1"/>
    </source>
</evidence>
<dbReference type="EMBL" id="WAIE01000001">
    <property type="protein sequence ID" value="KAB1442835.1"/>
    <property type="molecule type" value="Genomic_DNA"/>
</dbReference>